<dbReference type="SUPFAM" id="SSF88874">
    <property type="entry name" value="Receptor-binding domain of short tail fibre protein gp12"/>
    <property type="match status" value="1"/>
</dbReference>
<dbReference type="RefSeq" id="WP_023380708.1">
    <property type="nucleotide sequence ID" value="NZ_JABWRR010000001.1"/>
</dbReference>
<gene>
    <name evidence="2" type="ORF">HU747_09595</name>
</gene>
<dbReference type="Gene3D" id="3.90.1340.10">
    <property type="entry name" value="Phage tail collar domain"/>
    <property type="match status" value="1"/>
</dbReference>
<dbReference type="EMBL" id="JABWRS010000005">
    <property type="protein sequence ID" value="MBC3475850.1"/>
    <property type="molecule type" value="Genomic_DNA"/>
</dbReference>
<organism evidence="2 3">
    <name type="scientific">Pseudomonas taiwanensis</name>
    <dbReference type="NCBI Taxonomy" id="470150"/>
    <lineage>
        <taxon>Bacteria</taxon>
        <taxon>Pseudomonadati</taxon>
        <taxon>Pseudomonadota</taxon>
        <taxon>Gammaproteobacteria</taxon>
        <taxon>Pseudomonadales</taxon>
        <taxon>Pseudomonadaceae</taxon>
        <taxon>Pseudomonas</taxon>
    </lineage>
</organism>
<proteinExistence type="predicted"/>
<evidence type="ECO:0000313" key="2">
    <source>
        <dbReference type="EMBL" id="MBC3475850.1"/>
    </source>
</evidence>
<protein>
    <submittedName>
        <fullName evidence="2">Tail fiber protein</fullName>
    </submittedName>
</protein>
<dbReference type="InterPro" id="IPR011083">
    <property type="entry name" value="Phage_tail_collar_dom"/>
</dbReference>
<sequence>MDAFTGEIRLFPYTYIPDGWLLCDGSARPIQQFQSLFAVLGYGFGGNTNQFNLPNLNGQVAMGVGAGPGLTARALDASAGADEATLTPANFAPHTHALRAQPGTNFAAAVDTPTSQSFLSQPRNLRLYNGVAGNTDYTLAPVTVSKAGTPFNRTTRNAQQPYLTLAYCICYDGNFPARP</sequence>
<comment type="caution">
    <text evidence="2">The sequence shown here is derived from an EMBL/GenBank/DDBJ whole genome shotgun (WGS) entry which is preliminary data.</text>
</comment>
<evidence type="ECO:0000259" key="1">
    <source>
        <dbReference type="Pfam" id="PF07484"/>
    </source>
</evidence>
<evidence type="ECO:0000313" key="3">
    <source>
        <dbReference type="Proteomes" id="UP000628086"/>
    </source>
</evidence>
<accession>A0ABR6V6G4</accession>
<dbReference type="Proteomes" id="UP000628086">
    <property type="component" value="Unassembled WGS sequence"/>
</dbReference>
<reference evidence="2 3" key="1">
    <citation type="journal article" date="2020" name="Microorganisms">
        <title>Reliable Identification of Environmental Pseudomonas Isolates Using the rpoD Gene.</title>
        <authorList>
            <consortium name="The Broad Institute Genome Sequencing Platform"/>
            <person name="Girard L."/>
            <person name="Lood C."/>
            <person name="Rokni-Zadeh H."/>
            <person name="van Noort V."/>
            <person name="Lavigne R."/>
            <person name="De Mot R."/>
        </authorList>
    </citation>
    <scope>NUCLEOTIDE SEQUENCE [LARGE SCALE GENOMIC DNA]</scope>
    <source>
        <strain evidence="2 3">RW7P2</strain>
    </source>
</reference>
<keyword evidence="3" id="KW-1185">Reference proteome</keyword>
<name>A0ABR6V6G4_9PSED</name>
<dbReference type="InterPro" id="IPR037053">
    <property type="entry name" value="Phage_tail_collar_dom_sf"/>
</dbReference>
<feature type="domain" description="Phage tail collar" evidence="1">
    <location>
        <begin position="6"/>
        <end position="60"/>
    </location>
</feature>
<dbReference type="Pfam" id="PF07484">
    <property type="entry name" value="Collar"/>
    <property type="match status" value="1"/>
</dbReference>